<dbReference type="Proteomes" id="UP000318833">
    <property type="component" value="Unassembled WGS sequence"/>
</dbReference>
<organism evidence="1 2">
    <name type="scientific">Aquimarina algiphila</name>
    <dbReference type="NCBI Taxonomy" id="2047982"/>
    <lineage>
        <taxon>Bacteria</taxon>
        <taxon>Pseudomonadati</taxon>
        <taxon>Bacteroidota</taxon>
        <taxon>Flavobacteriia</taxon>
        <taxon>Flavobacteriales</taxon>
        <taxon>Flavobacteriaceae</taxon>
        <taxon>Aquimarina</taxon>
    </lineage>
</organism>
<dbReference type="EMBL" id="VLNR01000094">
    <property type="protein sequence ID" value="TSE03929.1"/>
    <property type="molecule type" value="Genomic_DNA"/>
</dbReference>
<accession>A0A554VBK0</accession>
<comment type="caution">
    <text evidence="1">The sequence shown here is derived from an EMBL/GenBank/DDBJ whole genome shotgun (WGS) entry which is preliminary data.</text>
</comment>
<evidence type="ECO:0000313" key="2">
    <source>
        <dbReference type="Proteomes" id="UP000318833"/>
    </source>
</evidence>
<evidence type="ECO:0000313" key="1">
    <source>
        <dbReference type="EMBL" id="TSE03929.1"/>
    </source>
</evidence>
<dbReference type="OrthoDB" id="1097885at2"/>
<dbReference type="RefSeq" id="WP_143918795.1">
    <property type="nucleotide sequence ID" value="NZ_CANMXV010000088.1"/>
</dbReference>
<proteinExistence type="predicted"/>
<sequence length="235" mass="27056">MPSKNALILKFLLTSAEEYETDNISKQLELYDFKVYNYKIHNGKELEDALRSGIKYDLLYLSAHGNEDGFTNEVVDYTSTWRDFGEHIYNSFCLAEENILLLSCCRGGLNKVAYEMFYICDQIEYICGPRISLDSSQMLIGFNIFLFNKEYQGIDPVVATEKILNATDIRFKCFDRIETVTETGYQLHVQMIEKIPVDFNQDGNLDGIIVMEKDKDGLIYSEEDAKEQSTKGNQN</sequence>
<name>A0A554VBK0_9FLAO</name>
<evidence type="ECO:0008006" key="3">
    <source>
        <dbReference type="Google" id="ProtNLM"/>
    </source>
</evidence>
<reference evidence="1 2" key="1">
    <citation type="submission" date="2019-07" db="EMBL/GenBank/DDBJ databases">
        <title>The draft genome sequence of Aquimarina algiphila M91.</title>
        <authorList>
            <person name="Meng X."/>
        </authorList>
    </citation>
    <scope>NUCLEOTIDE SEQUENCE [LARGE SCALE GENOMIC DNA]</scope>
    <source>
        <strain evidence="1 2">M91</strain>
    </source>
</reference>
<dbReference type="AlphaFoldDB" id="A0A554VBK0"/>
<keyword evidence="2" id="KW-1185">Reference proteome</keyword>
<protein>
    <recommendedName>
        <fullName evidence="3">CHAT domain-containing protein</fullName>
    </recommendedName>
</protein>
<gene>
    <name evidence="1" type="ORF">FOF46_28100</name>
</gene>